<feature type="transmembrane region" description="Helical" evidence="5">
    <location>
        <begin position="230"/>
        <end position="249"/>
    </location>
</feature>
<dbReference type="AlphaFoldDB" id="A0A2U1EDP5"/>
<evidence type="ECO:0000256" key="2">
    <source>
        <dbReference type="ARBA" id="ARBA00022692"/>
    </source>
</evidence>
<evidence type="ECO:0000313" key="7">
    <source>
        <dbReference type="EMBL" id="PVY98005.1"/>
    </source>
</evidence>
<feature type="transmembrane region" description="Helical" evidence="5">
    <location>
        <begin position="110"/>
        <end position="131"/>
    </location>
</feature>
<dbReference type="Proteomes" id="UP000245639">
    <property type="component" value="Unassembled WGS sequence"/>
</dbReference>
<proteinExistence type="predicted"/>
<feature type="transmembrane region" description="Helical" evidence="5">
    <location>
        <begin position="319"/>
        <end position="339"/>
    </location>
</feature>
<dbReference type="RefSeq" id="WP_116710965.1">
    <property type="nucleotide sequence ID" value="NZ_QEKW01000022.1"/>
</dbReference>
<dbReference type="GO" id="GO:0055085">
    <property type="term" value="P:transmembrane transport"/>
    <property type="evidence" value="ECO:0007669"/>
    <property type="project" value="InterPro"/>
</dbReference>
<evidence type="ECO:0000313" key="8">
    <source>
        <dbReference type="Proteomes" id="UP000245639"/>
    </source>
</evidence>
<evidence type="ECO:0000256" key="3">
    <source>
        <dbReference type="ARBA" id="ARBA00022989"/>
    </source>
</evidence>
<organism evidence="7 8">
    <name type="scientific">Actinomycetospora cinnamomea</name>
    <dbReference type="NCBI Taxonomy" id="663609"/>
    <lineage>
        <taxon>Bacteria</taxon>
        <taxon>Bacillati</taxon>
        <taxon>Actinomycetota</taxon>
        <taxon>Actinomycetes</taxon>
        <taxon>Pseudonocardiales</taxon>
        <taxon>Pseudonocardiaceae</taxon>
        <taxon>Actinomycetospora</taxon>
    </lineage>
</organism>
<gene>
    <name evidence="7" type="ORF">C8D89_12260</name>
</gene>
<reference evidence="7 8" key="1">
    <citation type="submission" date="2018-04" db="EMBL/GenBank/DDBJ databases">
        <title>Genomic Encyclopedia of Type Strains, Phase IV (KMG-IV): sequencing the most valuable type-strain genomes for metagenomic binning, comparative biology and taxonomic classification.</title>
        <authorList>
            <person name="Goeker M."/>
        </authorList>
    </citation>
    <scope>NUCLEOTIDE SEQUENCE [LARGE SCALE GENOMIC DNA]</scope>
    <source>
        <strain evidence="7 8">DSM 45771</strain>
    </source>
</reference>
<accession>A0A2U1EDP5</accession>
<dbReference type="GO" id="GO:0016020">
    <property type="term" value="C:membrane"/>
    <property type="evidence" value="ECO:0007669"/>
    <property type="project" value="UniProtKB-SubCell"/>
</dbReference>
<dbReference type="InterPro" id="IPR004837">
    <property type="entry name" value="NaCa_Exmemb"/>
</dbReference>
<feature type="transmembrane region" description="Helical" evidence="5">
    <location>
        <begin position="292"/>
        <end position="312"/>
    </location>
</feature>
<feature type="transmembrane region" description="Helical" evidence="5">
    <location>
        <begin position="74"/>
        <end position="98"/>
    </location>
</feature>
<name>A0A2U1EDP5_9PSEU</name>
<dbReference type="Pfam" id="PF01699">
    <property type="entry name" value="Na_Ca_ex"/>
    <property type="match status" value="2"/>
</dbReference>
<feature type="transmembrane region" description="Helical" evidence="5">
    <location>
        <begin position="137"/>
        <end position="158"/>
    </location>
</feature>
<keyword evidence="3 5" id="KW-1133">Transmembrane helix</keyword>
<feature type="transmembrane region" description="Helical" evidence="5">
    <location>
        <begin position="6"/>
        <end position="29"/>
    </location>
</feature>
<feature type="domain" description="Sodium/calcium exchanger membrane region" evidence="6">
    <location>
        <begin position="11"/>
        <end position="147"/>
    </location>
</feature>
<feature type="transmembrane region" description="Helical" evidence="5">
    <location>
        <begin position="261"/>
        <end position="280"/>
    </location>
</feature>
<feature type="transmembrane region" description="Helical" evidence="5">
    <location>
        <begin position="41"/>
        <end position="62"/>
    </location>
</feature>
<keyword evidence="2 5" id="KW-0812">Transmembrane</keyword>
<feature type="domain" description="Sodium/calcium exchanger membrane region" evidence="6">
    <location>
        <begin position="193"/>
        <end position="336"/>
    </location>
</feature>
<dbReference type="Gene3D" id="1.20.1420.30">
    <property type="entry name" value="NCX, central ion-binding region"/>
    <property type="match status" value="2"/>
</dbReference>
<dbReference type="EMBL" id="QEKW01000022">
    <property type="protein sequence ID" value="PVY98005.1"/>
    <property type="molecule type" value="Genomic_DNA"/>
</dbReference>
<comment type="subcellular location">
    <subcellularLocation>
        <location evidence="1">Membrane</location>
        <topology evidence="1">Multi-pass membrane protein</topology>
    </subcellularLocation>
</comment>
<dbReference type="InterPro" id="IPR044880">
    <property type="entry name" value="NCX_ion-bd_dom_sf"/>
</dbReference>
<comment type="caution">
    <text evidence="7">The sequence shown here is derived from an EMBL/GenBank/DDBJ whole genome shotgun (WGS) entry which is preliminary data.</text>
</comment>
<keyword evidence="4 5" id="KW-0472">Membrane</keyword>
<feature type="transmembrane region" description="Helical" evidence="5">
    <location>
        <begin position="192"/>
        <end position="210"/>
    </location>
</feature>
<protein>
    <submittedName>
        <fullName evidence="7">Cation:H+ antiporter</fullName>
    </submittedName>
</protein>
<dbReference type="OrthoDB" id="153124at2"/>
<evidence type="ECO:0000259" key="6">
    <source>
        <dbReference type="Pfam" id="PF01699"/>
    </source>
</evidence>
<evidence type="ECO:0000256" key="1">
    <source>
        <dbReference type="ARBA" id="ARBA00004141"/>
    </source>
</evidence>
<keyword evidence="8" id="KW-1185">Reference proteome</keyword>
<sequence>MSGSPWPLWISLAVLAAAAAVIVVAGVRLTRVADSLAERTGLGDAIGGALLLGAVTSLPGIVTTVTGSLGGDPAFGLANPIGGVAVQTVWLAIADLVYKRANLEHAAASLQNLLQAVILMALLAVPVIAYATPDLRWGWIHPVTLLIPVAYAYGLHLLRTMQKQPMWQPVRTSATETEEEQEPASEQPLSRLWLALAGLGLVVGVAGWAIGRGGLGVVAATGLPSGVVGFTLTTAITSLPELIVLITAVRMGALTLGVGNIIGGNTFDTLMIAVADLFYLDGPVYRDAGDQSLVLLGGTSLMIAVLAGALVVRDRKGVGFEGMLIPGIYLATVGLAYLAG</sequence>
<evidence type="ECO:0000256" key="5">
    <source>
        <dbReference type="SAM" id="Phobius"/>
    </source>
</evidence>
<evidence type="ECO:0000256" key="4">
    <source>
        <dbReference type="ARBA" id="ARBA00023136"/>
    </source>
</evidence>